<evidence type="ECO:0000256" key="2">
    <source>
        <dbReference type="SAM" id="Phobius"/>
    </source>
</evidence>
<feature type="transmembrane region" description="Helical" evidence="2">
    <location>
        <begin position="250"/>
        <end position="267"/>
    </location>
</feature>
<reference evidence="3 4" key="1">
    <citation type="submission" date="2016-11" db="EMBL/GenBank/DDBJ databases">
        <authorList>
            <person name="Jaros S."/>
            <person name="Januszkiewicz K."/>
            <person name="Wedrychowicz H."/>
        </authorList>
    </citation>
    <scope>NUCLEOTIDE SEQUENCE [LARGE SCALE GENOMIC DNA]</scope>
    <source>
        <strain evidence="3 4">DSM 45408</strain>
    </source>
</reference>
<feature type="transmembrane region" description="Helical" evidence="2">
    <location>
        <begin position="100"/>
        <end position="120"/>
    </location>
</feature>
<gene>
    <name evidence="3" type="ORF">SAMN05444351_0786</name>
</gene>
<dbReference type="Proteomes" id="UP000184471">
    <property type="component" value="Unassembled WGS sequence"/>
</dbReference>
<keyword evidence="2" id="KW-1133">Transmembrane helix</keyword>
<keyword evidence="4" id="KW-1185">Reference proteome</keyword>
<accession>A0A1M5EGZ4</accession>
<dbReference type="OrthoDB" id="5186890at2"/>
<keyword evidence="2" id="KW-0472">Membrane</keyword>
<dbReference type="RefSeq" id="WP_073418701.1">
    <property type="nucleotide sequence ID" value="NZ_FQVX01000001.1"/>
</dbReference>
<proteinExistence type="predicted"/>
<dbReference type="EMBL" id="FQVX01000001">
    <property type="protein sequence ID" value="SHF78404.1"/>
    <property type="molecule type" value="Genomic_DNA"/>
</dbReference>
<organism evidence="3 4">
    <name type="scientific">Geodermatophilus nigrescens</name>
    <dbReference type="NCBI Taxonomy" id="1070870"/>
    <lineage>
        <taxon>Bacteria</taxon>
        <taxon>Bacillati</taxon>
        <taxon>Actinomycetota</taxon>
        <taxon>Actinomycetes</taxon>
        <taxon>Geodermatophilales</taxon>
        <taxon>Geodermatophilaceae</taxon>
        <taxon>Geodermatophilus</taxon>
    </lineage>
</organism>
<name>A0A1M5EGZ4_9ACTN</name>
<feature type="transmembrane region" description="Helical" evidence="2">
    <location>
        <begin position="279"/>
        <end position="298"/>
    </location>
</feature>
<evidence type="ECO:0000256" key="1">
    <source>
        <dbReference type="SAM" id="MobiDB-lite"/>
    </source>
</evidence>
<dbReference type="STRING" id="1070870.SAMN05444351_0786"/>
<evidence type="ECO:0000313" key="3">
    <source>
        <dbReference type="EMBL" id="SHF78404.1"/>
    </source>
</evidence>
<feature type="transmembrane region" description="Helical" evidence="2">
    <location>
        <begin position="218"/>
        <end position="238"/>
    </location>
</feature>
<evidence type="ECO:0000313" key="4">
    <source>
        <dbReference type="Proteomes" id="UP000184471"/>
    </source>
</evidence>
<keyword evidence="2" id="KW-0812">Transmembrane</keyword>
<feature type="compositionally biased region" description="Acidic residues" evidence="1">
    <location>
        <begin position="9"/>
        <end position="19"/>
    </location>
</feature>
<feature type="transmembrane region" description="Helical" evidence="2">
    <location>
        <begin position="75"/>
        <end position="93"/>
    </location>
</feature>
<sequence>MAGHLYEADTIDTLEEPEDVREQPAETGEAGLGPGPRRLLAAFALFTALAAHQLLRLGGHTEHAWAWTIQARPTVAFLGAAYAAGFVLSVAALRQRSWAHVRVAVVTVTVFTVLTLAATYWHAHKLHLTAADPLARSAAWVWTAVYLAVPVAGLVVLLRQPAHRHGARRALSRWVRAVLAAQGLVLGAVGAVLFTSGLSAHHGTHVTGSAWPWALTPLSAQVVGAWLVALGVGAALVVRETDVCRLHVPAVTYTAFGVFQWAVLLRFRDELVAGPALWAYAAVLTAVVATGGYGWWLVRRQGTSSPAGGRGVR</sequence>
<dbReference type="AlphaFoldDB" id="A0A1M5EGZ4"/>
<feature type="region of interest" description="Disordered" evidence="1">
    <location>
        <begin position="9"/>
        <end position="33"/>
    </location>
</feature>
<protein>
    <submittedName>
        <fullName evidence="3">Uncharacterized protein</fullName>
    </submittedName>
</protein>
<feature type="transmembrane region" description="Helical" evidence="2">
    <location>
        <begin position="178"/>
        <end position="198"/>
    </location>
</feature>
<feature type="transmembrane region" description="Helical" evidence="2">
    <location>
        <begin position="140"/>
        <end position="158"/>
    </location>
</feature>